<reference evidence="5 6" key="1">
    <citation type="submission" date="2017-04" db="EMBL/GenBank/DDBJ databases">
        <title>The whole genome sequencing and assembly of Halobacillus mangrovi strain.</title>
        <authorList>
            <person name="Lee S.-J."/>
            <person name="Park M.-K."/>
            <person name="Kim J.-Y."/>
            <person name="Lee Y.-J."/>
            <person name="Yi H."/>
            <person name="Bahn Y.-S."/>
            <person name="Kim J.F."/>
            <person name="Lee D.-W."/>
        </authorList>
    </citation>
    <scope>NUCLEOTIDE SEQUENCE [LARGE SCALE GENOMIC DNA]</scope>
    <source>
        <strain evidence="5 6">KTB 131</strain>
    </source>
</reference>
<feature type="domain" description="HTH lacI-type" evidence="4">
    <location>
        <begin position="2"/>
        <end position="56"/>
    </location>
</feature>
<gene>
    <name evidence="5" type="ORF">HM131_02980</name>
</gene>
<dbReference type="InterPro" id="IPR028082">
    <property type="entry name" value="Peripla_BP_I"/>
</dbReference>
<protein>
    <submittedName>
        <fullName evidence="5">LacI family transcriptional regulator</fullName>
    </submittedName>
</protein>
<accession>A0A1W5ZRE6</accession>
<dbReference type="InterPro" id="IPR000843">
    <property type="entry name" value="HTH_LacI"/>
</dbReference>
<proteinExistence type="predicted"/>
<dbReference type="InterPro" id="IPR010982">
    <property type="entry name" value="Lambda_DNA-bd_dom_sf"/>
</dbReference>
<dbReference type="SUPFAM" id="SSF47413">
    <property type="entry name" value="lambda repressor-like DNA-binding domains"/>
    <property type="match status" value="1"/>
</dbReference>
<dbReference type="PROSITE" id="PS50932">
    <property type="entry name" value="HTH_LACI_2"/>
    <property type="match status" value="1"/>
</dbReference>
<evidence type="ECO:0000313" key="6">
    <source>
        <dbReference type="Proteomes" id="UP000192527"/>
    </source>
</evidence>
<dbReference type="PRINTS" id="PR00036">
    <property type="entry name" value="HTHLACI"/>
</dbReference>
<dbReference type="RefSeq" id="WP_085027789.1">
    <property type="nucleotide sequence ID" value="NZ_CP020772.1"/>
</dbReference>
<dbReference type="KEGG" id="hmn:HM131_02980"/>
<evidence type="ECO:0000256" key="3">
    <source>
        <dbReference type="ARBA" id="ARBA00023163"/>
    </source>
</evidence>
<dbReference type="Proteomes" id="UP000192527">
    <property type="component" value="Chromosome"/>
</dbReference>
<dbReference type="InterPro" id="IPR046335">
    <property type="entry name" value="LacI/GalR-like_sensor"/>
</dbReference>
<dbReference type="GO" id="GO:0000976">
    <property type="term" value="F:transcription cis-regulatory region binding"/>
    <property type="evidence" value="ECO:0007669"/>
    <property type="project" value="TreeGrafter"/>
</dbReference>
<dbReference type="CDD" id="cd01392">
    <property type="entry name" value="HTH_LacI"/>
    <property type="match status" value="1"/>
</dbReference>
<organism evidence="5 6">
    <name type="scientific">Halobacillus mangrovi</name>
    <dbReference type="NCBI Taxonomy" id="402384"/>
    <lineage>
        <taxon>Bacteria</taxon>
        <taxon>Bacillati</taxon>
        <taxon>Bacillota</taxon>
        <taxon>Bacilli</taxon>
        <taxon>Bacillales</taxon>
        <taxon>Bacillaceae</taxon>
        <taxon>Halobacillus</taxon>
    </lineage>
</organism>
<sequence>MVTIDDVARLAGLSKSTVSRVINNYPHVSPAKKQKVYQAMDALGYVPNSSARSLRNKKTQMIAVLVPRLMNPFFGQLVESMEIEATKNGFQLLICQTMYSKETELGHLELLKMKQVDGMILASLENEWETVSEYLPYGPLVMCNEFEDSANIPIIKLDQIHGGYIATKHLLRQGHRKLAYCTGGHKSMVGQHRKIGFEKALKEHGLTFENRYGFFSAYSIEHGIEVFKQIHQMKDPPTAVFTGSDEVAAGIITGAKEYGVDVPGELSVIGFDNQVISKIMDPKISTVEQPIELMAQQSIQVLIETIKSKDFPKRERYEFPLELIIRESTVSGPLRAV</sequence>
<dbReference type="PANTHER" id="PTHR30146">
    <property type="entry name" value="LACI-RELATED TRANSCRIPTIONAL REPRESSOR"/>
    <property type="match status" value="1"/>
</dbReference>
<dbReference type="SUPFAM" id="SSF53822">
    <property type="entry name" value="Periplasmic binding protein-like I"/>
    <property type="match status" value="1"/>
</dbReference>
<evidence type="ECO:0000256" key="2">
    <source>
        <dbReference type="ARBA" id="ARBA00023125"/>
    </source>
</evidence>
<dbReference type="PANTHER" id="PTHR30146:SF136">
    <property type="entry name" value="NTD BIOSYNTHESIS OPERON REGULATOR NTDR"/>
    <property type="match status" value="1"/>
</dbReference>
<keyword evidence="2" id="KW-0238">DNA-binding</keyword>
<dbReference type="EMBL" id="CP020772">
    <property type="protein sequence ID" value="ARI75851.1"/>
    <property type="molecule type" value="Genomic_DNA"/>
</dbReference>
<dbReference type="Gene3D" id="1.10.260.40">
    <property type="entry name" value="lambda repressor-like DNA-binding domains"/>
    <property type="match status" value="1"/>
</dbReference>
<evidence type="ECO:0000259" key="4">
    <source>
        <dbReference type="PROSITE" id="PS50932"/>
    </source>
</evidence>
<dbReference type="Pfam" id="PF13377">
    <property type="entry name" value="Peripla_BP_3"/>
    <property type="match status" value="1"/>
</dbReference>
<dbReference type="SMART" id="SM00354">
    <property type="entry name" value="HTH_LACI"/>
    <property type="match status" value="1"/>
</dbReference>
<dbReference type="CDD" id="cd06286">
    <property type="entry name" value="PBP1_CcpB-like"/>
    <property type="match status" value="1"/>
</dbReference>
<name>A0A1W5ZRE6_9BACI</name>
<dbReference type="Pfam" id="PF00356">
    <property type="entry name" value="LacI"/>
    <property type="match status" value="1"/>
</dbReference>
<keyword evidence="6" id="KW-1185">Reference proteome</keyword>
<dbReference type="GO" id="GO:0003700">
    <property type="term" value="F:DNA-binding transcription factor activity"/>
    <property type="evidence" value="ECO:0007669"/>
    <property type="project" value="TreeGrafter"/>
</dbReference>
<keyword evidence="3" id="KW-0804">Transcription</keyword>
<dbReference type="Gene3D" id="3.40.50.2300">
    <property type="match status" value="2"/>
</dbReference>
<dbReference type="OrthoDB" id="9798934at2"/>
<dbReference type="AlphaFoldDB" id="A0A1W5ZRE6"/>
<dbReference type="STRING" id="402384.HM131_02980"/>
<keyword evidence="1" id="KW-0805">Transcription regulation</keyword>
<evidence type="ECO:0000313" key="5">
    <source>
        <dbReference type="EMBL" id="ARI75851.1"/>
    </source>
</evidence>
<evidence type="ECO:0000256" key="1">
    <source>
        <dbReference type="ARBA" id="ARBA00023015"/>
    </source>
</evidence>